<sequence length="45" mass="5449">MKEPSNFVNFFHVFLRDELILSLLNPIVQTHLSEINQSWNFLFRN</sequence>
<organism evidence="1 2">
    <name type="scientific">Leptospira noguchii</name>
    <dbReference type="NCBI Taxonomy" id="28182"/>
    <lineage>
        <taxon>Bacteria</taxon>
        <taxon>Pseudomonadati</taxon>
        <taxon>Spirochaetota</taxon>
        <taxon>Spirochaetia</taxon>
        <taxon>Leptospirales</taxon>
        <taxon>Leptospiraceae</taxon>
        <taxon>Leptospira</taxon>
    </lineage>
</organism>
<gene>
    <name evidence="1" type="ORF">LEP1GSC172_3717</name>
</gene>
<dbReference type="Proteomes" id="UP000012112">
    <property type="component" value="Unassembled WGS sequence"/>
</dbReference>
<dbReference type="AlphaFoldDB" id="M6VB57"/>
<protein>
    <submittedName>
        <fullName evidence="1">Uncharacterized protein</fullName>
    </submittedName>
</protein>
<proteinExistence type="predicted"/>
<name>M6VB57_9LEPT</name>
<evidence type="ECO:0000313" key="2">
    <source>
        <dbReference type="Proteomes" id="UP000012112"/>
    </source>
</evidence>
<reference evidence="1 2" key="1">
    <citation type="submission" date="2013-01" db="EMBL/GenBank/DDBJ databases">
        <authorList>
            <person name="Harkins D.M."/>
            <person name="Durkin A.S."/>
            <person name="Brinkac L.M."/>
            <person name="Haft D.H."/>
            <person name="Selengut J.D."/>
            <person name="Sanka R."/>
            <person name="DePew J."/>
            <person name="Purushe J."/>
            <person name="Matthias M.A."/>
            <person name="Vinetz J.M."/>
            <person name="Sutton G.G."/>
            <person name="Nierman W.C."/>
            <person name="Fouts D.E."/>
        </authorList>
    </citation>
    <scope>NUCLEOTIDE SEQUENCE [LARGE SCALE GENOMIC DNA]</scope>
    <source>
        <strain evidence="1 2">HAI1536</strain>
    </source>
</reference>
<comment type="caution">
    <text evidence="1">The sequence shown here is derived from an EMBL/GenBank/DDBJ whole genome shotgun (WGS) entry which is preliminary data.</text>
</comment>
<accession>M6VB57</accession>
<evidence type="ECO:0000313" key="1">
    <source>
        <dbReference type="EMBL" id="EMO54090.1"/>
    </source>
</evidence>
<dbReference type="EMBL" id="AKWD02000029">
    <property type="protein sequence ID" value="EMO54090.1"/>
    <property type="molecule type" value="Genomic_DNA"/>
</dbReference>